<feature type="domain" description="TonB-dependent receptor-like beta-barrel" evidence="15">
    <location>
        <begin position="182"/>
        <end position="572"/>
    </location>
</feature>
<evidence type="ECO:0000256" key="1">
    <source>
        <dbReference type="ARBA" id="ARBA00004571"/>
    </source>
</evidence>
<feature type="domain" description="TonB-dependent receptor plug" evidence="16">
    <location>
        <begin position="44"/>
        <end position="148"/>
    </location>
</feature>
<evidence type="ECO:0000256" key="4">
    <source>
        <dbReference type="ARBA" id="ARBA00022452"/>
    </source>
</evidence>
<dbReference type="GO" id="GO:0006811">
    <property type="term" value="P:monoatomic ion transport"/>
    <property type="evidence" value="ECO:0007669"/>
    <property type="project" value="UniProtKB-KW"/>
</dbReference>
<dbReference type="Proteomes" id="UP000242869">
    <property type="component" value="Unassembled WGS sequence"/>
</dbReference>
<evidence type="ECO:0000256" key="12">
    <source>
        <dbReference type="PROSITE-ProRule" id="PRU01360"/>
    </source>
</evidence>
<dbReference type="EMBL" id="FOVE01000004">
    <property type="protein sequence ID" value="SFN19301.1"/>
    <property type="molecule type" value="Genomic_DNA"/>
</dbReference>
<dbReference type="GO" id="GO:0009279">
    <property type="term" value="C:cell outer membrane"/>
    <property type="evidence" value="ECO:0007669"/>
    <property type="project" value="UniProtKB-SubCell"/>
</dbReference>
<dbReference type="SUPFAM" id="SSF56935">
    <property type="entry name" value="Porins"/>
    <property type="match status" value="1"/>
</dbReference>
<evidence type="ECO:0000313" key="17">
    <source>
        <dbReference type="EMBL" id="SFN19301.1"/>
    </source>
</evidence>
<dbReference type="Gene3D" id="2.170.130.10">
    <property type="entry name" value="TonB-dependent receptor, plug domain"/>
    <property type="match status" value="1"/>
</dbReference>
<dbReference type="Pfam" id="PF00593">
    <property type="entry name" value="TonB_dep_Rec_b-barrel"/>
    <property type="match status" value="1"/>
</dbReference>
<accession>A0A1I4WZZ2</accession>
<dbReference type="CDD" id="cd01347">
    <property type="entry name" value="ligand_gated_channel"/>
    <property type="match status" value="1"/>
</dbReference>
<dbReference type="Pfam" id="PF07715">
    <property type="entry name" value="Plug"/>
    <property type="match status" value="1"/>
</dbReference>
<keyword evidence="4 12" id="KW-1134">Transmembrane beta strand</keyword>
<evidence type="ECO:0000256" key="6">
    <source>
        <dbReference type="ARBA" id="ARBA00022729"/>
    </source>
</evidence>
<keyword evidence="7" id="KW-0406">Ion transport</keyword>
<evidence type="ECO:0000256" key="5">
    <source>
        <dbReference type="ARBA" id="ARBA00022692"/>
    </source>
</evidence>
<feature type="chain" id="PRO_5017362399" evidence="14">
    <location>
        <begin position="21"/>
        <end position="601"/>
    </location>
</feature>
<keyword evidence="18" id="KW-1185">Reference proteome</keyword>
<dbReference type="InterPro" id="IPR039426">
    <property type="entry name" value="TonB-dep_rcpt-like"/>
</dbReference>
<evidence type="ECO:0000256" key="3">
    <source>
        <dbReference type="ARBA" id="ARBA00022448"/>
    </source>
</evidence>
<evidence type="ECO:0000256" key="9">
    <source>
        <dbReference type="ARBA" id="ARBA00023136"/>
    </source>
</evidence>
<dbReference type="OrthoDB" id="183532at2"/>
<evidence type="ECO:0000256" key="2">
    <source>
        <dbReference type="ARBA" id="ARBA00009810"/>
    </source>
</evidence>
<dbReference type="InterPro" id="IPR037066">
    <property type="entry name" value="Plug_dom_sf"/>
</dbReference>
<evidence type="ECO:0000259" key="15">
    <source>
        <dbReference type="Pfam" id="PF00593"/>
    </source>
</evidence>
<dbReference type="InterPro" id="IPR036942">
    <property type="entry name" value="Beta-barrel_TonB_sf"/>
</dbReference>
<dbReference type="PANTHER" id="PTHR30069">
    <property type="entry name" value="TONB-DEPENDENT OUTER MEMBRANE RECEPTOR"/>
    <property type="match status" value="1"/>
</dbReference>
<keyword evidence="3 12" id="KW-0813">Transport</keyword>
<reference evidence="18" key="1">
    <citation type="submission" date="2016-10" db="EMBL/GenBank/DDBJ databases">
        <authorList>
            <person name="Varghese N."/>
            <person name="Submissions S."/>
        </authorList>
    </citation>
    <scope>NUCLEOTIDE SEQUENCE [LARGE SCALE GENOMIC DNA]</scope>
    <source>
        <strain evidence="18">DSM 6150</strain>
    </source>
</reference>
<dbReference type="InterPro" id="IPR000531">
    <property type="entry name" value="Beta-barrel_TonB"/>
</dbReference>
<dbReference type="Gene3D" id="2.40.170.20">
    <property type="entry name" value="TonB-dependent receptor, beta-barrel domain"/>
    <property type="match status" value="1"/>
</dbReference>
<name>A0A1I4WZZ2_9NEIS</name>
<evidence type="ECO:0000256" key="11">
    <source>
        <dbReference type="ARBA" id="ARBA00023237"/>
    </source>
</evidence>
<keyword evidence="11 12" id="KW-0998">Cell outer membrane</keyword>
<keyword evidence="5 12" id="KW-0812">Transmembrane</keyword>
<dbReference type="STRING" id="83765.SAMN05660284_00835"/>
<keyword evidence="8 13" id="KW-0798">TonB box</keyword>
<dbReference type="InterPro" id="IPR012910">
    <property type="entry name" value="Plug_dom"/>
</dbReference>
<evidence type="ECO:0000256" key="7">
    <source>
        <dbReference type="ARBA" id="ARBA00023065"/>
    </source>
</evidence>
<feature type="signal peptide" evidence="14">
    <location>
        <begin position="1"/>
        <end position="20"/>
    </location>
</feature>
<proteinExistence type="inferred from homology"/>
<sequence>MLSRYSLLPLALAAAFPTLAADLPLYEGETTVVTATRFARDPSQLASDVTVITAEDIAKSSATDLPSLLARQPGIAMTQSGGIGQTSSLFLRGTNSNHTQLLIDGQRINAATTGTATWQLIPLELIDRIEIVRGGASGAYGADAIGGVVQIFTKRGGGKPRATASVEYGSYGHTATSAGIGGSAGNLRYNFTARASEDSGISATTPKNSQFEADRDGYRNAGFSGNLAYFINENHEIGTQLLYSNGRTEYDGGGSFPVAQNRLLNYNIYSRNIFLPNWESTVRLGESRDSYKDYWGINETRQQQVSWSNRFNSRAGNWLLGAETIEDSLRSSSQYTLTSRRTNAIFGGWSRTFGIHSLQANVRHDNNSQFGGVNSGNLGYSVELIKSIHAYTNIGRAFHIPTFWDANLPPGWGSDPNLKPEKAATREIGLKARLDNWKINTSIFDTRISDLIVYNTNTWMTENIPEAKIKGITLAFAGEINNVDISGNITWQDPRNVNSDKLLPRRSRVLGNAKAGYRLGDWRFFAELEGQGARFDAADNAATGRMHGYVLTHLGVDYQVAKDWRANLRVNNALDQSYELAKNYSTMRRNALIKLTWNGNL</sequence>
<dbReference type="GO" id="GO:0015889">
    <property type="term" value="P:cobalamin transport"/>
    <property type="evidence" value="ECO:0007669"/>
    <property type="project" value="TreeGrafter"/>
</dbReference>
<keyword evidence="10" id="KW-0675">Receptor</keyword>
<gene>
    <name evidence="17" type="ORF">SAMN05660284_00835</name>
</gene>
<evidence type="ECO:0000256" key="10">
    <source>
        <dbReference type="ARBA" id="ARBA00023170"/>
    </source>
</evidence>
<evidence type="ECO:0000256" key="14">
    <source>
        <dbReference type="SAM" id="SignalP"/>
    </source>
</evidence>
<dbReference type="AlphaFoldDB" id="A0A1I4WZZ2"/>
<keyword evidence="9 12" id="KW-0472">Membrane</keyword>
<evidence type="ECO:0000313" key="18">
    <source>
        <dbReference type="Proteomes" id="UP000242869"/>
    </source>
</evidence>
<keyword evidence="6 14" id="KW-0732">Signal</keyword>
<comment type="similarity">
    <text evidence="2 12 13">Belongs to the TonB-dependent receptor family.</text>
</comment>
<dbReference type="PANTHER" id="PTHR30069:SF53">
    <property type="entry name" value="COLICIN I RECEPTOR-RELATED"/>
    <property type="match status" value="1"/>
</dbReference>
<evidence type="ECO:0000259" key="16">
    <source>
        <dbReference type="Pfam" id="PF07715"/>
    </source>
</evidence>
<comment type="subcellular location">
    <subcellularLocation>
        <location evidence="1 12">Cell outer membrane</location>
        <topology evidence="1 12">Multi-pass membrane protein</topology>
    </subcellularLocation>
</comment>
<organism evidence="17 18">
    <name type="scientific">Formivibrio citricus</name>
    <dbReference type="NCBI Taxonomy" id="83765"/>
    <lineage>
        <taxon>Bacteria</taxon>
        <taxon>Pseudomonadati</taxon>
        <taxon>Pseudomonadota</taxon>
        <taxon>Betaproteobacteria</taxon>
        <taxon>Neisseriales</taxon>
        <taxon>Chitinibacteraceae</taxon>
        <taxon>Formivibrio</taxon>
    </lineage>
</organism>
<protein>
    <submittedName>
        <fullName evidence="17">Vitamin B12 transporter</fullName>
    </submittedName>
</protein>
<dbReference type="PROSITE" id="PS52016">
    <property type="entry name" value="TONB_DEPENDENT_REC_3"/>
    <property type="match status" value="1"/>
</dbReference>
<evidence type="ECO:0000256" key="13">
    <source>
        <dbReference type="RuleBase" id="RU003357"/>
    </source>
</evidence>
<evidence type="ECO:0000256" key="8">
    <source>
        <dbReference type="ARBA" id="ARBA00023077"/>
    </source>
</evidence>
<dbReference type="RefSeq" id="WP_091191726.1">
    <property type="nucleotide sequence ID" value="NZ_FOVE01000004.1"/>
</dbReference>